<protein>
    <submittedName>
        <fullName evidence="1">Uncharacterized protein</fullName>
    </submittedName>
</protein>
<evidence type="ECO:0000313" key="1">
    <source>
        <dbReference type="EMBL" id="OLZ51023.1"/>
    </source>
</evidence>
<keyword evidence="2" id="KW-1185">Reference proteome</keyword>
<gene>
    <name evidence="1" type="ORF">BS329_17385</name>
</gene>
<dbReference type="Proteomes" id="UP000187486">
    <property type="component" value="Unassembled WGS sequence"/>
</dbReference>
<dbReference type="RefSeq" id="WP_076162025.1">
    <property type="nucleotide sequence ID" value="NZ_JBEZVB010000062.1"/>
</dbReference>
<reference evidence="1 2" key="1">
    <citation type="submission" date="2016-01" db="EMBL/GenBank/DDBJ databases">
        <title>Amycolatopsis coloradensis genome sequencing and assembly.</title>
        <authorList>
            <person name="Mayilraj S."/>
        </authorList>
    </citation>
    <scope>NUCLEOTIDE SEQUENCE [LARGE SCALE GENOMIC DNA]</scope>
    <source>
        <strain evidence="1 2">DSM 44225</strain>
    </source>
</reference>
<accession>A0A1R0KSU7</accession>
<sequence>MAIATVVVLGTLILSSDEGGGPPAPPEVVSAEEYQRALTKLDAEARPWVDQLAAATTEADLRLAKLRLGDLLGDHLVKLRNLAPPRVIEREHQKLQEGLSLLSLSLILPNSGPASTTAGTGCAVAAAVPVAEKVREIVTGLADRGSPLHQAIAALGAKQFKVGGFLPAAPPPLPVPAVSRPPHGEIVERSGPVGRGSLRITNGTSGDVAISVVTGEPSKPQVMVYVHGNSSTTVTGISGDYRVYVKIGSGWDAAGRRFTSGCLFEKFAQTFDQRSNWTIDLRKSALGNARTEPVPAF</sequence>
<dbReference type="STRING" id="76021.BS329_17385"/>
<proteinExistence type="predicted"/>
<evidence type="ECO:0000313" key="2">
    <source>
        <dbReference type="Proteomes" id="UP000187486"/>
    </source>
</evidence>
<organism evidence="1 2">
    <name type="scientific">Amycolatopsis coloradensis</name>
    <dbReference type="NCBI Taxonomy" id="76021"/>
    <lineage>
        <taxon>Bacteria</taxon>
        <taxon>Bacillati</taxon>
        <taxon>Actinomycetota</taxon>
        <taxon>Actinomycetes</taxon>
        <taxon>Pseudonocardiales</taxon>
        <taxon>Pseudonocardiaceae</taxon>
        <taxon>Amycolatopsis</taxon>
    </lineage>
</organism>
<dbReference type="AlphaFoldDB" id="A0A1R0KSU7"/>
<dbReference type="EMBL" id="MQUQ01000009">
    <property type="protein sequence ID" value="OLZ51023.1"/>
    <property type="molecule type" value="Genomic_DNA"/>
</dbReference>
<name>A0A1R0KSU7_9PSEU</name>
<comment type="caution">
    <text evidence="1">The sequence shown here is derived from an EMBL/GenBank/DDBJ whole genome shotgun (WGS) entry which is preliminary data.</text>
</comment>